<dbReference type="SUPFAM" id="SSF56935">
    <property type="entry name" value="Porins"/>
    <property type="match status" value="1"/>
</dbReference>
<proteinExistence type="predicted"/>
<evidence type="ECO:0008006" key="3">
    <source>
        <dbReference type="Google" id="ProtNLM"/>
    </source>
</evidence>
<gene>
    <name evidence="1" type="ORF">AMJ83_01375</name>
</gene>
<dbReference type="Proteomes" id="UP000051373">
    <property type="component" value="Unassembled WGS sequence"/>
</dbReference>
<reference evidence="1 2" key="1">
    <citation type="journal article" date="2015" name="Microbiome">
        <title>Genomic resolution of linkages in carbon, nitrogen, and sulfur cycling among widespread estuary sediment bacteria.</title>
        <authorList>
            <person name="Baker B.J."/>
            <person name="Lazar C.S."/>
            <person name="Teske A.P."/>
            <person name="Dick G.J."/>
        </authorList>
    </citation>
    <scope>NUCLEOTIDE SEQUENCE [LARGE SCALE GENOMIC DNA]</scope>
    <source>
        <strain evidence="1">SM23_42</strain>
    </source>
</reference>
<comment type="caution">
    <text evidence="1">The sequence shown here is derived from an EMBL/GenBank/DDBJ whole genome shotgun (WGS) entry which is preliminary data.</text>
</comment>
<sequence length="238" mass="26384">MIILVILGFVANPLYDINFTPLPIRSTSVFSNPAGLGIETGAEAFLTYHPESKTITSGASAGNFGFGMIRMDTDTVETVEIYEIGLGYRLPGAFSVGYAYQFGDTSSHVLGIQCRPTQKWALGYTVTLGDKKYMYGGVAVKPYEDYLVLNFEVEYEGIDSIFTYYYGARVQPYKGIGISFLADEEFDWNVGVDVSLGYVKIAGLYSSKDEKFSGGLVISAQKYQTFFHQRRLLNSIPR</sequence>
<dbReference type="AlphaFoldDB" id="A0A0S8FW06"/>
<accession>A0A0S8FW06</accession>
<organism evidence="1 2">
    <name type="scientific">candidate division WOR_3 bacterium SM23_42</name>
    <dbReference type="NCBI Taxonomy" id="1703779"/>
    <lineage>
        <taxon>Bacteria</taxon>
        <taxon>Bacteria division WOR-3</taxon>
    </lineage>
</organism>
<evidence type="ECO:0000313" key="2">
    <source>
        <dbReference type="Proteomes" id="UP000051373"/>
    </source>
</evidence>
<dbReference type="EMBL" id="LJUJ01000001">
    <property type="protein sequence ID" value="KPK64851.1"/>
    <property type="molecule type" value="Genomic_DNA"/>
</dbReference>
<name>A0A0S8FW06_UNCW3</name>
<evidence type="ECO:0000313" key="1">
    <source>
        <dbReference type="EMBL" id="KPK64851.1"/>
    </source>
</evidence>
<protein>
    <recommendedName>
        <fullName evidence="3">Type IX secretion system membrane protein PorP/SprF</fullName>
    </recommendedName>
</protein>